<organism evidence="2 3">
    <name type="scientific">Arthrospiribacter ruber</name>
    <dbReference type="NCBI Taxonomy" id="2487934"/>
    <lineage>
        <taxon>Bacteria</taxon>
        <taxon>Pseudomonadati</taxon>
        <taxon>Bacteroidota</taxon>
        <taxon>Cytophagia</taxon>
        <taxon>Cytophagales</taxon>
        <taxon>Cyclobacteriaceae</taxon>
        <taxon>Arthrospiribacter</taxon>
    </lineage>
</organism>
<comment type="caution">
    <text evidence="2">The sequence shown here is derived from an EMBL/GenBank/DDBJ whole genome shotgun (WGS) entry which is preliminary data.</text>
</comment>
<reference evidence="2 3" key="1">
    <citation type="journal article" date="2020" name="Syst. Appl. Microbiol.">
        <title>Arthrospiribacter ruber gen. nov., sp. nov., a novel bacterium isolated from Arthrospira cultures.</title>
        <authorList>
            <person name="Waleron M."/>
            <person name="Misztak A."/>
            <person name="Waleron M.M."/>
            <person name="Furmaniak M."/>
            <person name="Mrozik A."/>
            <person name="Waleron K."/>
        </authorList>
    </citation>
    <scope>NUCLEOTIDE SEQUENCE [LARGE SCALE GENOMIC DNA]</scope>
    <source>
        <strain evidence="2 3">DPMB0001</strain>
    </source>
</reference>
<keyword evidence="1" id="KW-0732">Signal</keyword>
<gene>
    <name evidence="2" type="ORF">EGN73_04630</name>
</gene>
<dbReference type="AlphaFoldDB" id="A0A951M846"/>
<protein>
    <submittedName>
        <fullName evidence="2">Uncharacterized protein</fullName>
    </submittedName>
</protein>
<keyword evidence="3" id="KW-1185">Reference proteome</keyword>
<dbReference type="EMBL" id="RPHB01000002">
    <property type="protein sequence ID" value="MBW3467096.1"/>
    <property type="molecule type" value="Genomic_DNA"/>
</dbReference>
<feature type="chain" id="PRO_5037024837" evidence="1">
    <location>
        <begin position="23"/>
        <end position="448"/>
    </location>
</feature>
<accession>A0A951M846</accession>
<feature type="signal peptide" evidence="1">
    <location>
        <begin position="1"/>
        <end position="22"/>
    </location>
</feature>
<name>A0A951M846_9BACT</name>
<proteinExistence type="predicted"/>
<evidence type="ECO:0000313" key="3">
    <source>
        <dbReference type="Proteomes" id="UP000727490"/>
    </source>
</evidence>
<dbReference type="Proteomes" id="UP000727490">
    <property type="component" value="Unassembled WGS sequence"/>
</dbReference>
<evidence type="ECO:0000256" key="1">
    <source>
        <dbReference type="SAM" id="SignalP"/>
    </source>
</evidence>
<evidence type="ECO:0000313" key="2">
    <source>
        <dbReference type="EMBL" id="MBW3467096.1"/>
    </source>
</evidence>
<dbReference type="RefSeq" id="WP_219287303.1">
    <property type="nucleotide sequence ID" value="NZ_RPHB01000002.1"/>
</dbReference>
<sequence length="448" mass="51764">MALRVYTAISFIFFFCQSHLFAQTVAFDQNRNLIEFGLVNSGKTIANYRLEKASGDFSIYLKDENLNNINFFETNLGNGIRHLAWDLLDGYVVFVASGDPFQTSRKTILLGHLETGSFQKFSFNSSIMIPSKIKAIKNGVVIQMSIEGGCLLEIYDFEMQSVQTVTELLGSNLRVVDMNGGEHSDVLILEEKKDFNQSLQVVSYDHQGIRVMNIKVDLPFKEKSYIQQAKLVDFGEGIRIVGTYSHKKGEWFSGYFDLLIDEEMKTHFETFRFRDFEGFYDYRKSPPKKVRKRLNKEVHLVDAVSDGQSVAMAAVFPSYDRKFIHFIQIDAEGKKVFDKSVKVYYNTSLLWSPYHFTLDKGTLYFAYRGNQNRRNPPGEKIFMLEKDIHSKDLEIRRLVVRKDKLWKIDVPNYQYWYNGKFLVYGVSRTQPSSPGKPVFIVEAIDADE</sequence>